<name>A0A0F6AXF9_SALT1</name>
<gene>
    <name evidence="1" type="ordered locus">STM14_0411</name>
</gene>
<sequence>MSRIILFYEPSHILAEPCSLNTLDLPTMASFRLSDTE</sequence>
<accession>A0A0F6AXF9</accession>
<keyword evidence="2" id="KW-1185">Reference proteome</keyword>
<dbReference type="KEGG" id="seo:STM14_0411"/>
<dbReference type="HOGENOM" id="CLU_3348295_0_0_6"/>
<reference evidence="1 2" key="1">
    <citation type="journal article" date="2010" name="J. Bacteriol.">
        <title>Short-term signatures of evolutionary change in the Salmonella enterica serovar typhimurium 14028 genome.</title>
        <authorList>
            <person name="Jarvik T."/>
            <person name="Smillie C."/>
            <person name="Groisman E.A."/>
            <person name="Ochman H."/>
        </authorList>
    </citation>
    <scope>NUCLEOTIDE SEQUENCE [LARGE SCALE GENOMIC DNA]</scope>
    <source>
        <strain evidence="2">14028s / SGSC 2262</strain>
    </source>
</reference>
<dbReference type="AlphaFoldDB" id="A0A0F6AXF9"/>
<dbReference type="Proteomes" id="UP000002695">
    <property type="component" value="Chromosome"/>
</dbReference>
<evidence type="ECO:0000313" key="2">
    <source>
        <dbReference type="Proteomes" id="UP000002695"/>
    </source>
</evidence>
<evidence type="ECO:0000313" key="1">
    <source>
        <dbReference type="EMBL" id="ACY86931.1"/>
    </source>
</evidence>
<protein>
    <submittedName>
        <fullName evidence="1">Uncharacterized protein</fullName>
    </submittedName>
</protein>
<organism evidence="1 2">
    <name type="scientific">Salmonella typhimurium (strain 14028s / SGSC 2262)</name>
    <dbReference type="NCBI Taxonomy" id="588858"/>
    <lineage>
        <taxon>Bacteria</taxon>
        <taxon>Pseudomonadati</taxon>
        <taxon>Pseudomonadota</taxon>
        <taxon>Gammaproteobacteria</taxon>
        <taxon>Enterobacterales</taxon>
        <taxon>Enterobacteriaceae</taxon>
        <taxon>Salmonella</taxon>
    </lineage>
</organism>
<proteinExistence type="predicted"/>
<dbReference type="EMBL" id="CP001363">
    <property type="protein sequence ID" value="ACY86931.1"/>
    <property type="molecule type" value="Genomic_DNA"/>
</dbReference>